<evidence type="ECO:0000313" key="2">
    <source>
        <dbReference type="Proteomes" id="UP001055072"/>
    </source>
</evidence>
<protein>
    <submittedName>
        <fullName evidence="1">Uncharacterized protein</fullName>
    </submittedName>
</protein>
<name>A0ACB8TZ17_9APHY</name>
<dbReference type="EMBL" id="MU274919">
    <property type="protein sequence ID" value="KAI0087260.1"/>
    <property type="molecule type" value="Genomic_DNA"/>
</dbReference>
<comment type="caution">
    <text evidence="1">The sequence shown here is derived from an EMBL/GenBank/DDBJ whole genome shotgun (WGS) entry which is preliminary data.</text>
</comment>
<reference evidence="1" key="1">
    <citation type="journal article" date="2021" name="Environ. Microbiol.">
        <title>Gene family expansions and transcriptome signatures uncover fungal adaptations to wood decay.</title>
        <authorList>
            <person name="Hage H."/>
            <person name="Miyauchi S."/>
            <person name="Viragh M."/>
            <person name="Drula E."/>
            <person name="Min B."/>
            <person name="Chaduli D."/>
            <person name="Navarro D."/>
            <person name="Favel A."/>
            <person name="Norest M."/>
            <person name="Lesage-Meessen L."/>
            <person name="Balint B."/>
            <person name="Merenyi Z."/>
            <person name="de Eugenio L."/>
            <person name="Morin E."/>
            <person name="Martinez A.T."/>
            <person name="Baldrian P."/>
            <person name="Stursova M."/>
            <person name="Martinez M.J."/>
            <person name="Novotny C."/>
            <person name="Magnuson J.K."/>
            <person name="Spatafora J.W."/>
            <person name="Maurice S."/>
            <person name="Pangilinan J."/>
            <person name="Andreopoulos W."/>
            <person name="LaButti K."/>
            <person name="Hundley H."/>
            <person name="Na H."/>
            <person name="Kuo A."/>
            <person name="Barry K."/>
            <person name="Lipzen A."/>
            <person name="Henrissat B."/>
            <person name="Riley R."/>
            <person name="Ahrendt S."/>
            <person name="Nagy L.G."/>
            <person name="Grigoriev I.V."/>
            <person name="Martin F."/>
            <person name="Rosso M.N."/>
        </authorList>
    </citation>
    <scope>NUCLEOTIDE SEQUENCE</scope>
    <source>
        <strain evidence="1">CBS 384.51</strain>
    </source>
</reference>
<evidence type="ECO:0000313" key="1">
    <source>
        <dbReference type="EMBL" id="KAI0087260.1"/>
    </source>
</evidence>
<sequence length="91" mass="10387">MAFTRFGKRVLSAYLLLLVLDIVVLALAARVNIWQEFFFMADLFPLGLSIATLVVFLVLYVEVARRSLPSFGCFSFSGSYRRYTSAFFRSL</sequence>
<accession>A0ACB8TZ17</accession>
<gene>
    <name evidence="1" type="ORF">BDY19DRAFT_957061</name>
</gene>
<proteinExistence type="predicted"/>
<dbReference type="Proteomes" id="UP001055072">
    <property type="component" value="Unassembled WGS sequence"/>
</dbReference>
<keyword evidence="2" id="KW-1185">Reference proteome</keyword>
<organism evidence="1 2">
    <name type="scientific">Irpex rosettiformis</name>
    <dbReference type="NCBI Taxonomy" id="378272"/>
    <lineage>
        <taxon>Eukaryota</taxon>
        <taxon>Fungi</taxon>
        <taxon>Dikarya</taxon>
        <taxon>Basidiomycota</taxon>
        <taxon>Agaricomycotina</taxon>
        <taxon>Agaricomycetes</taxon>
        <taxon>Polyporales</taxon>
        <taxon>Irpicaceae</taxon>
        <taxon>Irpex</taxon>
    </lineage>
</organism>